<reference evidence="3" key="1">
    <citation type="journal article" date="2021" name="PeerJ">
        <title>Extensive microbial diversity within the chicken gut microbiome revealed by metagenomics and culture.</title>
        <authorList>
            <person name="Gilroy R."/>
            <person name="Ravi A."/>
            <person name="Getino M."/>
            <person name="Pursley I."/>
            <person name="Horton D.L."/>
            <person name="Alikhan N.F."/>
            <person name="Baker D."/>
            <person name="Gharbi K."/>
            <person name="Hall N."/>
            <person name="Watson M."/>
            <person name="Adriaenssens E.M."/>
            <person name="Foster-Nyarko E."/>
            <person name="Jarju S."/>
            <person name="Secka A."/>
            <person name="Antonio M."/>
            <person name="Oren A."/>
            <person name="Chaudhuri R.R."/>
            <person name="La Ragione R."/>
            <person name="Hildebrand F."/>
            <person name="Pallen M.J."/>
        </authorList>
    </citation>
    <scope>NUCLEOTIDE SEQUENCE</scope>
    <source>
        <strain evidence="3">CHK169-11906</strain>
    </source>
</reference>
<reference evidence="3" key="2">
    <citation type="submission" date="2021-04" db="EMBL/GenBank/DDBJ databases">
        <authorList>
            <person name="Gilroy R."/>
        </authorList>
    </citation>
    <scope>NUCLEOTIDE SEQUENCE</scope>
    <source>
        <strain evidence="3">CHK169-11906</strain>
    </source>
</reference>
<sequence length="135" mass="14677">MKKILTFGLGLVALFMMASCSSPATPGKAFTQYVDVLKSGNYEKFVDGFALEEGVSQEQAQQQKAMMASLISEKAGQEFDSKGGIKGVEIISEEISEDGNNAVVTFKLQFGDGSEMEDSQDMVLRDGKWLMDANK</sequence>
<gene>
    <name evidence="3" type="ORF">H9779_00770</name>
</gene>
<proteinExistence type="predicted"/>
<dbReference type="PROSITE" id="PS51257">
    <property type="entry name" value="PROKAR_LIPOPROTEIN"/>
    <property type="match status" value="1"/>
</dbReference>
<feature type="signal peptide" evidence="1">
    <location>
        <begin position="1"/>
        <end position="24"/>
    </location>
</feature>
<dbReference type="Proteomes" id="UP000824259">
    <property type="component" value="Unassembled WGS sequence"/>
</dbReference>
<accession>A0A9D2L342</accession>
<evidence type="ECO:0000313" key="4">
    <source>
        <dbReference type="Proteomes" id="UP000824259"/>
    </source>
</evidence>
<dbReference type="EMBL" id="DWYR01000003">
    <property type="protein sequence ID" value="HJA98123.1"/>
    <property type="molecule type" value="Genomic_DNA"/>
</dbReference>
<protein>
    <submittedName>
        <fullName evidence="3">DUF4878 domain-containing protein</fullName>
    </submittedName>
</protein>
<evidence type="ECO:0000259" key="2">
    <source>
        <dbReference type="Pfam" id="PF12870"/>
    </source>
</evidence>
<keyword evidence="1" id="KW-0732">Signal</keyword>
<dbReference type="AlphaFoldDB" id="A0A9D2L342"/>
<dbReference type="InterPro" id="IPR024267">
    <property type="entry name" value="DUF4878"/>
</dbReference>
<dbReference type="Gene3D" id="3.10.450.50">
    <property type="match status" value="1"/>
</dbReference>
<organism evidence="3 4">
    <name type="scientific">Candidatus Alistipes avicola</name>
    <dbReference type="NCBI Taxonomy" id="2838432"/>
    <lineage>
        <taxon>Bacteria</taxon>
        <taxon>Pseudomonadati</taxon>
        <taxon>Bacteroidota</taxon>
        <taxon>Bacteroidia</taxon>
        <taxon>Bacteroidales</taxon>
        <taxon>Rikenellaceae</taxon>
        <taxon>Alistipes</taxon>
    </lineage>
</organism>
<evidence type="ECO:0000313" key="3">
    <source>
        <dbReference type="EMBL" id="HJA98123.1"/>
    </source>
</evidence>
<evidence type="ECO:0000256" key="1">
    <source>
        <dbReference type="SAM" id="SignalP"/>
    </source>
</evidence>
<feature type="chain" id="PRO_5038340797" evidence="1">
    <location>
        <begin position="25"/>
        <end position="135"/>
    </location>
</feature>
<name>A0A9D2L342_9BACT</name>
<comment type="caution">
    <text evidence="3">The sequence shown here is derived from an EMBL/GenBank/DDBJ whole genome shotgun (WGS) entry which is preliminary data.</text>
</comment>
<feature type="domain" description="DUF4878" evidence="2">
    <location>
        <begin position="19"/>
        <end position="129"/>
    </location>
</feature>
<dbReference type="Pfam" id="PF12870">
    <property type="entry name" value="DUF4878"/>
    <property type="match status" value="1"/>
</dbReference>